<keyword evidence="1 6" id="KW-0597">Phosphoprotein</keyword>
<name>A0A919LF49_9ACTN</name>
<keyword evidence="2" id="KW-0902">Two-component regulatory system</keyword>
<dbReference type="Gene3D" id="1.10.10.10">
    <property type="entry name" value="Winged helix-like DNA-binding domain superfamily/Winged helix DNA-binding domain"/>
    <property type="match status" value="1"/>
</dbReference>
<evidence type="ECO:0000256" key="4">
    <source>
        <dbReference type="ARBA" id="ARBA00023125"/>
    </source>
</evidence>
<keyword evidence="3" id="KW-0805">Transcription regulation</keyword>
<dbReference type="GO" id="GO:0000156">
    <property type="term" value="F:phosphorelay response regulator activity"/>
    <property type="evidence" value="ECO:0007669"/>
    <property type="project" value="TreeGrafter"/>
</dbReference>
<feature type="domain" description="Response regulatory" evidence="7">
    <location>
        <begin position="1"/>
        <end position="66"/>
    </location>
</feature>
<sequence length="90" mass="10027">MDAVLPGLDDLSLVHLIRTASPLPVLVVSARTDPVDIVLGLEAGADDYLTKPFEVPVLVARIRVHVQRLRHMIGRERITTVRGFGYRFQP</sequence>
<dbReference type="PANTHER" id="PTHR48111">
    <property type="entry name" value="REGULATOR OF RPOS"/>
    <property type="match status" value="1"/>
</dbReference>
<dbReference type="AlphaFoldDB" id="A0A919LF49"/>
<evidence type="ECO:0000313" key="8">
    <source>
        <dbReference type="EMBL" id="GHI85487.1"/>
    </source>
</evidence>
<keyword evidence="4" id="KW-0238">DNA-binding</keyword>
<evidence type="ECO:0000313" key="9">
    <source>
        <dbReference type="Proteomes" id="UP000600026"/>
    </source>
</evidence>
<dbReference type="EMBL" id="BNEE01000006">
    <property type="protein sequence ID" value="GHI85487.1"/>
    <property type="molecule type" value="Genomic_DNA"/>
</dbReference>
<dbReference type="Gene3D" id="3.40.50.2300">
    <property type="match status" value="1"/>
</dbReference>
<evidence type="ECO:0000256" key="5">
    <source>
        <dbReference type="ARBA" id="ARBA00023163"/>
    </source>
</evidence>
<dbReference type="Proteomes" id="UP000600026">
    <property type="component" value="Unassembled WGS sequence"/>
</dbReference>
<dbReference type="GO" id="GO:0032993">
    <property type="term" value="C:protein-DNA complex"/>
    <property type="evidence" value="ECO:0007669"/>
    <property type="project" value="TreeGrafter"/>
</dbReference>
<organism evidence="8 9">
    <name type="scientific">Streptomyces xanthophaeus</name>
    <dbReference type="NCBI Taxonomy" id="67385"/>
    <lineage>
        <taxon>Bacteria</taxon>
        <taxon>Bacillati</taxon>
        <taxon>Actinomycetota</taxon>
        <taxon>Actinomycetes</taxon>
        <taxon>Kitasatosporales</taxon>
        <taxon>Streptomycetaceae</taxon>
        <taxon>Streptomyces</taxon>
    </lineage>
</organism>
<dbReference type="SUPFAM" id="SSF52172">
    <property type="entry name" value="CheY-like"/>
    <property type="match status" value="1"/>
</dbReference>
<gene>
    <name evidence="8" type="ORF">Sxan_28510</name>
</gene>
<dbReference type="RefSeq" id="WP_051858996.1">
    <property type="nucleotide sequence ID" value="NZ_BNEE01000006.1"/>
</dbReference>
<proteinExistence type="predicted"/>
<evidence type="ECO:0000256" key="2">
    <source>
        <dbReference type="ARBA" id="ARBA00023012"/>
    </source>
</evidence>
<keyword evidence="9" id="KW-1185">Reference proteome</keyword>
<accession>A0A919LF49</accession>
<evidence type="ECO:0000259" key="7">
    <source>
        <dbReference type="PROSITE" id="PS50110"/>
    </source>
</evidence>
<reference evidence="8" key="1">
    <citation type="submission" date="2020-09" db="EMBL/GenBank/DDBJ databases">
        <title>Whole genome shotgun sequence of Streptomyces xanthophaeus NBRC 12829.</title>
        <authorList>
            <person name="Komaki H."/>
            <person name="Tamura T."/>
        </authorList>
    </citation>
    <scope>NUCLEOTIDE SEQUENCE</scope>
    <source>
        <strain evidence="8">NBRC 12829</strain>
    </source>
</reference>
<feature type="modified residue" description="4-aspartylphosphate" evidence="6">
    <location>
        <position position="2"/>
    </location>
</feature>
<evidence type="ECO:0000256" key="1">
    <source>
        <dbReference type="ARBA" id="ARBA00022553"/>
    </source>
</evidence>
<evidence type="ECO:0000256" key="3">
    <source>
        <dbReference type="ARBA" id="ARBA00023015"/>
    </source>
</evidence>
<dbReference type="GO" id="GO:0000976">
    <property type="term" value="F:transcription cis-regulatory region binding"/>
    <property type="evidence" value="ECO:0007669"/>
    <property type="project" value="TreeGrafter"/>
</dbReference>
<evidence type="ECO:0000256" key="6">
    <source>
        <dbReference type="PROSITE-ProRule" id="PRU00169"/>
    </source>
</evidence>
<dbReference type="Pfam" id="PF00072">
    <property type="entry name" value="Response_reg"/>
    <property type="match status" value="1"/>
</dbReference>
<dbReference type="PANTHER" id="PTHR48111:SF21">
    <property type="entry name" value="DNA-BINDING DUAL MASTER TRANSCRIPTIONAL REGULATOR RPAA"/>
    <property type="match status" value="1"/>
</dbReference>
<dbReference type="GO" id="GO:0005829">
    <property type="term" value="C:cytosol"/>
    <property type="evidence" value="ECO:0007669"/>
    <property type="project" value="TreeGrafter"/>
</dbReference>
<dbReference type="InterPro" id="IPR001789">
    <property type="entry name" value="Sig_transdc_resp-reg_receiver"/>
</dbReference>
<protein>
    <recommendedName>
        <fullName evidence="7">Response regulatory domain-containing protein</fullName>
    </recommendedName>
</protein>
<dbReference type="PROSITE" id="PS50110">
    <property type="entry name" value="RESPONSE_REGULATORY"/>
    <property type="match status" value="1"/>
</dbReference>
<dbReference type="InterPro" id="IPR039420">
    <property type="entry name" value="WalR-like"/>
</dbReference>
<keyword evidence="5" id="KW-0804">Transcription</keyword>
<dbReference type="InterPro" id="IPR036388">
    <property type="entry name" value="WH-like_DNA-bd_sf"/>
</dbReference>
<dbReference type="InterPro" id="IPR011006">
    <property type="entry name" value="CheY-like_superfamily"/>
</dbReference>
<comment type="caution">
    <text evidence="8">The sequence shown here is derived from an EMBL/GenBank/DDBJ whole genome shotgun (WGS) entry which is preliminary data.</text>
</comment>
<dbReference type="GO" id="GO:0006355">
    <property type="term" value="P:regulation of DNA-templated transcription"/>
    <property type="evidence" value="ECO:0007669"/>
    <property type="project" value="TreeGrafter"/>
</dbReference>